<protein>
    <recommendedName>
        <fullName evidence="9">Secretogranin-1</fullName>
    </recommendedName>
    <alternativeName>
        <fullName evidence="10">Chromogranin-B</fullName>
    </alternativeName>
</protein>
<comment type="similarity">
    <text evidence="2">Belongs to the chromogranin/secretogranin protein family.</text>
</comment>
<dbReference type="PANTHER" id="PTHR10583:SF4">
    <property type="entry name" value="SECRETOGRANIN-1"/>
    <property type="match status" value="1"/>
</dbReference>
<comment type="subcellular location">
    <subcellularLocation>
        <location evidence="1">Secreted</location>
    </subcellularLocation>
</comment>
<evidence type="ECO:0000256" key="10">
    <source>
        <dbReference type="ARBA" id="ARBA00042410"/>
    </source>
</evidence>
<reference evidence="15" key="1">
    <citation type="submission" date="2025-08" db="UniProtKB">
        <authorList>
            <consortium name="RefSeq"/>
        </authorList>
    </citation>
    <scope>IDENTIFICATION</scope>
    <source>
        <tissue evidence="15">Blood</tissue>
    </source>
</reference>
<dbReference type="CTD" id="643669"/>
<keyword evidence="14" id="KW-1185">Reference proteome</keyword>
<evidence type="ECO:0000256" key="8">
    <source>
        <dbReference type="ARBA" id="ARBA00023180"/>
    </source>
</evidence>
<dbReference type="InterPro" id="IPR001819">
    <property type="entry name" value="Chromogranin_AB"/>
</dbReference>
<dbReference type="AlphaFoldDB" id="A0AA97KEL2"/>
<keyword evidence="4" id="KW-0597">Phosphoprotein</keyword>
<dbReference type="RefSeq" id="XP_054855518.1">
    <property type="nucleotide sequence ID" value="XM_054999543.1"/>
</dbReference>
<organism evidence="14 15">
    <name type="scientific">Eublepharis macularius</name>
    <name type="common">Leopard gecko</name>
    <name type="synonym">Cyrtodactylus macularius</name>
    <dbReference type="NCBI Taxonomy" id="481883"/>
    <lineage>
        <taxon>Eukaryota</taxon>
        <taxon>Metazoa</taxon>
        <taxon>Chordata</taxon>
        <taxon>Craniata</taxon>
        <taxon>Vertebrata</taxon>
        <taxon>Euteleostomi</taxon>
        <taxon>Lepidosauria</taxon>
        <taxon>Squamata</taxon>
        <taxon>Bifurcata</taxon>
        <taxon>Gekkota</taxon>
        <taxon>Eublepharidae</taxon>
        <taxon>Eublepharinae</taxon>
        <taxon>Eublepharis</taxon>
    </lineage>
</organism>
<dbReference type="GO" id="GO:0005615">
    <property type="term" value="C:extracellular space"/>
    <property type="evidence" value="ECO:0007669"/>
    <property type="project" value="TreeGrafter"/>
</dbReference>
<evidence type="ECO:0000256" key="7">
    <source>
        <dbReference type="ARBA" id="ARBA00022974"/>
    </source>
</evidence>
<dbReference type="InterPro" id="IPR001990">
    <property type="entry name" value="Granin"/>
</dbReference>
<dbReference type="Proteomes" id="UP001190640">
    <property type="component" value="Chromosome 15"/>
</dbReference>
<accession>A0AA97KEL2</accession>
<keyword evidence="13" id="KW-0732">Signal</keyword>
<evidence type="ECO:0000256" key="1">
    <source>
        <dbReference type="ARBA" id="ARBA00004613"/>
    </source>
</evidence>
<dbReference type="GeneID" id="129343365"/>
<feature type="region of interest" description="Disordered" evidence="12">
    <location>
        <begin position="88"/>
        <end position="385"/>
    </location>
</feature>
<evidence type="ECO:0000256" key="9">
    <source>
        <dbReference type="ARBA" id="ARBA00039221"/>
    </source>
</evidence>
<comment type="subunit">
    <text evidence="11">Interacts with ITPR1 in the secretory granules.</text>
</comment>
<proteinExistence type="inferred from homology"/>
<evidence type="ECO:0000256" key="4">
    <source>
        <dbReference type="ARBA" id="ARBA00022553"/>
    </source>
</evidence>
<dbReference type="Pfam" id="PF01271">
    <property type="entry name" value="Granin"/>
    <property type="match status" value="1"/>
</dbReference>
<feature type="compositionally biased region" description="Basic and acidic residues" evidence="12">
    <location>
        <begin position="228"/>
        <end position="242"/>
    </location>
</feature>
<evidence type="ECO:0000256" key="3">
    <source>
        <dbReference type="ARBA" id="ARBA00022525"/>
    </source>
</evidence>
<feature type="signal peptide" evidence="13">
    <location>
        <begin position="1"/>
        <end position="19"/>
    </location>
</feature>
<keyword evidence="6" id="KW-0165">Cleavage on pair of basic residues</keyword>
<feature type="compositionally biased region" description="Basic and acidic residues" evidence="12">
    <location>
        <begin position="88"/>
        <end position="104"/>
    </location>
</feature>
<feature type="chain" id="PRO_5041730930" description="Secretogranin-1" evidence="13">
    <location>
        <begin position="20"/>
        <end position="417"/>
    </location>
</feature>
<evidence type="ECO:0000256" key="2">
    <source>
        <dbReference type="ARBA" id="ARBA00005723"/>
    </source>
</evidence>
<name>A0AA97KEL2_EUBMA</name>
<feature type="compositionally biased region" description="Basic and acidic residues" evidence="12">
    <location>
        <begin position="279"/>
        <end position="297"/>
    </location>
</feature>
<evidence type="ECO:0000256" key="11">
    <source>
        <dbReference type="ARBA" id="ARBA00044763"/>
    </source>
</evidence>
<keyword evidence="5" id="KW-0765">Sulfation</keyword>
<evidence type="ECO:0000313" key="15">
    <source>
        <dbReference type="RefSeq" id="XP_054855518.1"/>
    </source>
</evidence>
<dbReference type="PANTHER" id="PTHR10583">
    <property type="entry name" value="CHROMOGRANIN"/>
    <property type="match status" value="1"/>
</dbReference>
<feature type="compositionally biased region" description="Acidic residues" evidence="12">
    <location>
        <begin position="243"/>
        <end position="252"/>
    </location>
</feature>
<sequence length="417" mass="48377">MLSDGVSILPLLFLCQAYALPLASQLSEEDEKVTRCITEVLADTLSKPSPVPVTSECMKILREDERVLAMLHHQHLLTELEDLAHQENAKHRLGHEDSRDSWEREGEEQEEVKKREARAGQQREATASEKMQDGEWKEEGQGLKEFQKTEKIEEKLKEVSHGEDKQEALEEEAAKEEMEDEGEEDRLRKNKKRSSSETWSSQEYFGHVKNRGPGGPKIREVMLQGNRDSIKRNGSDKKRPFELEGEEEVGDSSEEKPRSRYHHHGGRHHEDWEDEEEEEKKRKMADLTKRVAEKASDEETAQFEEEEKGVKISNSKGQLHGGWKPWPEEEEEKEEGEMRYGHHHQPAGLDLKKRHWEDYPKGRHHGREEDEGEREAGQNEAQELQKLEEIEYDLQKAAEKLQELKRGSSRPAHQGQV</sequence>
<evidence type="ECO:0000256" key="12">
    <source>
        <dbReference type="SAM" id="MobiDB-lite"/>
    </source>
</evidence>
<evidence type="ECO:0000313" key="14">
    <source>
        <dbReference type="Proteomes" id="UP001190640"/>
    </source>
</evidence>
<evidence type="ECO:0000256" key="5">
    <source>
        <dbReference type="ARBA" id="ARBA00022641"/>
    </source>
</evidence>
<keyword evidence="8" id="KW-0325">Glycoprotein</keyword>
<feature type="compositionally biased region" description="Basic and acidic residues" evidence="12">
    <location>
        <begin position="126"/>
        <end position="168"/>
    </location>
</feature>
<dbReference type="KEGG" id="emc:129343365"/>
<dbReference type="GO" id="GO:0030141">
    <property type="term" value="C:secretory granule"/>
    <property type="evidence" value="ECO:0007669"/>
    <property type="project" value="InterPro"/>
</dbReference>
<keyword evidence="3" id="KW-0964">Secreted</keyword>
<keyword evidence="7" id="KW-0654">Proteoglycan</keyword>
<gene>
    <name evidence="15" type="primary">CCER2</name>
</gene>
<dbReference type="PRINTS" id="PR00659">
    <property type="entry name" value="CHROMOGRANIN"/>
</dbReference>
<feature type="compositionally biased region" description="Acidic residues" evidence="12">
    <location>
        <begin position="169"/>
        <end position="184"/>
    </location>
</feature>
<feature type="compositionally biased region" description="Acidic residues" evidence="12">
    <location>
        <begin position="298"/>
        <end position="307"/>
    </location>
</feature>
<evidence type="ECO:0000256" key="13">
    <source>
        <dbReference type="SAM" id="SignalP"/>
    </source>
</evidence>
<evidence type="ECO:0000256" key="6">
    <source>
        <dbReference type="ARBA" id="ARBA00022685"/>
    </source>
</evidence>